<reference evidence="4 5" key="1">
    <citation type="submission" date="2023-06" db="EMBL/GenBank/DDBJ databases">
        <title>Five Gram-positive bacteria isolated from mangrove sediments in Shenzhen, Guangdong, China.</title>
        <authorList>
            <person name="Yu S."/>
            <person name="Zheng W."/>
            <person name="Huang Y."/>
        </authorList>
    </citation>
    <scope>NUCLEOTIDE SEQUENCE [LARGE SCALE GENOMIC DNA]</scope>
    <source>
        <strain evidence="4 5">SaN35-3</strain>
    </source>
</reference>
<keyword evidence="4" id="KW-0547">Nucleotide-binding</keyword>
<keyword evidence="5" id="KW-1185">Reference proteome</keyword>
<dbReference type="InterPro" id="IPR041677">
    <property type="entry name" value="DNA2/NAM7_AAA_11"/>
</dbReference>
<evidence type="ECO:0000313" key="4">
    <source>
        <dbReference type="EMBL" id="WLR41836.1"/>
    </source>
</evidence>
<dbReference type="SUPFAM" id="SSF52540">
    <property type="entry name" value="P-loop containing nucleoside triphosphate hydrolases"/>
    <property type="match status" value="1"/>
</dbReference>
<dbReference type="Pfam" id="PF13087">
    <property type="entry name" value="AAA_12"/>
    <property type="match status" value="1"/>
</dbReference>
<dbReference type="Gene3D" id="3.40.50.300">
    <property type="entry name" value="P-loop containing nucleotide triphosphate hydrolases"/>
    <property type="match status" value="2"/>
</dbReference>
<name>A0ABY9JVX6_9BACI</name>
<accession>A0ABY9JVX6</accession>
<dbReference type="InterPro" id="IPR041679">
    <property type="entry name" value="DNA2/NAM7-like_C"/>
</dbReference>
<evidence type="ECO:0000313" key="5">
    <source>
        <dbReference type="Proteomes" id="UP001197974"/>
    </source>
</evidence>
<proteinExistence type="predicted"/>
<dbReference type="PANTHER" id="PTHR10887:SF530">
    <property type="entry name" value="SUPERFAMILY I DNA HELICASES"/>
    <property type="match status" value="1"/>
</dbReference>
<feature type="domain" description="DNA2/NAM7 helicase helicase" evidence="2">
    <location>
        <begin position="563"/>
        <end position="771"/>
    </location>
</feature>
<dbReference type="EMBL" id="CP129013">
    <property type="protein sequence ID" value="WLR41836.1"/>
    <property type="molecule type" value="Genomic_DNA"/>
</dbReference>
<dbReference type="PANTHER" id="PTHR10887">
    <property type="entry name" value="DNA2/NAM7 HELICASE FAMILY"/>
    <property type="match status" value="1"/>
</dbReference>
<protein>
    <submittedName>
        <fullName evidence="4">ATP-binding protein</fullName>
    </submittedName>
</protein>
<dbReference type="Proteomes" id="UP001197974">
    <property type="component" value="Chromosome"/>
</dbReference>
<evidence type="ECO:0000259" key="2">
    <source>
        <dbReference type="Pfam" id="PF13086"/>
    </source>
</evidence>
<keyword evidence="1" id="KW-0175">Coiled coil</keyword>
<sequence>MEKSSVQSVLKAWHTVEALSPSEVKGISESMCEKKFLDQQKRIKTEQVSLSDRPWLEIQLANPEKHRIQFRYYLSCFKQDTLVCYLREVFGNKDEIINKNNQKLFSFSILVDQNGQYIKDSLFVPILMYVLKEVGRSHRGNYENMMEHYQDQLKLFSEQVDASLLNGVTEVALRKVLNVYKEYFFQIDQESLHYVEKEIVKNGQDQGDKNFNSFFLHDLGRIIEKGENETLRQYIEGEQRNKTVINENRELLEDILQPKNLPNGRWPSPIKHRLSLMQQVAVNQIFHMNQKISSVNGPPGTGKTTLLKDIFAELMVERAEKMTCFADPKEAFKHIKTLKLDTYPYAIYEIDESISNYSMVVASSNNGAVENISKDIPVDSPMIKEKDKSEATEYENSYLDYCTKTDLYPTAAKRLLDDESVDAWGLFSAALGKSENISTYYKALYGCAEDKKTFIKQLEEDKKTVELTDWQEAVEDFQKTLRSVEDMKHDLQEFSELYKKEQDLQRELNRIKEEGMLLEEKEIYLKTEINHHEENRRLIKQQLQTLPKQPFFKRLLRKKDEKKIKLEKELYETLERLKRDQKQLHHAKKRLEEKNNKVAKLDVALNFLRGKEKNYRKQNLIIPDDEYWKDNINAYENRQEKTPWVTDQLNYERGLLFLKAMNIHKLIMIFNDQAIKSSIRLINFRNKLDLNQREHRTYLENAWKTIHLVTPLVSTTFASFRSMYKGIDQDFIDYLFIDEAGQATPQQAAGAMWRSKRAIVVGDPIQIEPVVTIDQTILADVKRHFQIHDRYIDIGSSVQSLADHANPFGMYTKDGQWIGIPLWVHRRCQDPMFTISNEIAYDNNMVLALKKKGKSSWFDCKGTAVNLQFVEEQAYLVAEKITYQWKLQSKPPSLYVITPFTAVKEGLRKIVKSHLVSEGVLDKTAQSWVNKNIGTVHTFQGKEADIVYFVVGTDENKDSAADWSCSKPNLINVAVTRAKKEFYIVGDYDRLSKKEYYQTIAEHVEKVELKLLELIIFNSSRKEKT</sequence>
<evidence type="ECO:0000256" key="1">
    <source>
        <dbReference type="SAM" id="Coils"/>
    </source>
</evidence>
<organism evidence="4 5">
    <name type="scientific">Bacillus carboniphilus</name>
    <dbReference type="NCBI Taxonomy" id="86663"/>
    <lineage>
        <taxon>Bacteria</taxon>
        <taxon>Bacillati</taxon>
        <taxon>Bacillota</taxon>
        <taxon>Bacilli</taxon>
        <taxon>Bacillales</taxon>
        <taxon>Bacillaceae</taxon>
        <taxon>Bacillus</taxon>
    </lineage>
</organism>
<dbReference type="GO" id="GO:0005524">
    <property type="term" value="F:ATP binding"/>
    <property type="evidence" value="ECO:0007669"/>
    <property type="project" value="UniProtKB-KW"/>
</dbReference>
<gene>
    <name evidence="4" type="ORF">LC087_13425</name>
</gene>
<dbReference type="InterPro" id="IPR045055">
    <property type="entry name" value="DNA2/NAM7-like"/>
</dbReference>
<evidence type="ECO:0000259" key="3">
    <source>
        <dbReference type="Pfam" id="PF13087"/>
    </source>
</evidence>
<feature type="domain" description="DNA2/NAM7 helicase-like C-terminal" evidence="3">
    <location>
        <begin position="871"/>
        <end position="988"/>
    </location>
</feature>
<feature type="coiled-coil region" evidence="1">
    <location>
        <begin position="467"/>
        <end position="521"/>
    </location>
</feature>
<feature type="coiled-coil region" evidence="1">
    <location>
        <begin position="557"/>
        <end position="611"/>
    </location>
</feature>
<dbReference type="RefSeq" id="WP_306019647.1">
    <property type="nucleotide sequence ID" value="NZ_CP129013.1"/>
</dbReference>
<dbReference type="Pfam" id="PF13086">
    <property type="entry name" value="AAA_11"/>
    <property type="match status" value="1"/>
</dbReference>
<keyword evidence="4" id="KW-0067">ATP-binding</keyword>
<dbReference type="InterPro" id="IPR027417">
    <property type="entry name" value="P-loop_NTPase"/>
</dbReference>